<keyword evidence="2" id="KW-1185">Reference proteome</keyword>
<dbReference type="AlphaFoldDB" id="A0A371I5P1"/>
<dbReference type="Proteomes" id="UP000257109">
    <property type="component" value="Unassembled WGS sequence"/>
</dbReference>
<dbReference type="EMBL" id="QJKJ01000855">
    <property type="protein sequence ID" value="RDY10362.1"/>
    <property type="molecule type" value="Genomic_DNA"/>
</dbReference>
<reference evidence="1" key="1">
    <citation type="submission" date="2018-05" db="EMBL/GenBank/DDBJ databases">
        <title>Draft genome of Mucuna pruriens seed.</title>
        <authorList>
            <person name="Nnadi N.E."/>
            <person name="Vos R."/>
            <person name="Hasami M.H."/>
            <person name="Devisetty U.K."/>
            <person name="Aguiy J.C."/>
        </authorList>
    </citation>
    <scope>NUCLEOTIDE SEQUENCE [LARGE SCALE GENOMIC DNA]</scope>
    <source>
        <strain evidence="1">JCA_2017</strain>
    </source>
</reference>
<feature type="non-terminal residue" evidence="1">
    <location>
        <position position="1"/>
    </location>
</feature>
<proteinExistence type="predicted"/>
<protein>
    <submittedName>
        <fullName evidence="1">Uncharacterized protein</fullName>
    </submittedName>
</protein>
<accession>A0A371I5P1</accession>
<name>A0A371I5P1_MUCPR</name>
<evidence type="ECO:0000313" key="1">
    <source>
        <dbReference type="EMBL" id="RDY10362.1"/>
    </source>
</evidence>
<evidence type="ECO:0000313" key="2">
    <source>
        <dbReference type="Proteomes" id="UP000257109"/>
    </source>
</evidence>
<sequence>RFIEEFLKIITPLTQLTLKDQAFMGIGVYNSQISSLYHPSKDNMEVDAISGKTIHIPVMIVKKLELIKKFIYFNLYMEMT</sequence>
<comment type="caution">
    <text evidence="1">The sequence shown here is derived from an EMBL/GenBank/DDBJ whole genome shotgun (WGS) entry which is preliminary data.</text>
</comment>
<organism evidence="1 2">
    <name type="scientific">Mucuna pruriens</name>
    <name type="common">Velvet bean</name>
    <name type="synonym">Dolichos pruriens</name>
    <dbReference type="NCBI Taxonomy" id="157652"/>
    <lineage>
        <taxon>Eukaryota</taxon>
        <taxon>Viridiplantae</taxon>
        <taxon>Streptophyta</taxon>
        <taxon>Embryophyta</taxon>
        <taxon>Tracheophyta</taxon>
        <taxon>Spermatophyta</taxon>
        <taxon>Magnoliopsida</taxon>
        <taxon>eudicotyledons</taxon>
        <taxon>Gunneridae</taxon>
        <taxon>Pentapetalae</taxon>
        <taxon>rosids</taxon>
        <taxon>fabids</taxon>
        <taxon>Fabales</taxon>
        <taxon>Fabaceae</taxon>
        <taxon>Papilionoideae</taxon>
        <taxon>50 kb inversion clade</taxon>
        <taxon>NPAAA clade</taxon>
        <taxon>indigoferoid/millettioid clade</taxon>
        <taxon>Phaseoleae</taxon>
        <taxon>Mucuna</taxon>
    </lineage>
</organism>
<gene>
    <name evidence="1" type="ORF">CR513_05129</name>
</gene>